<dbReference type="EMBL" id="JAUHHV010000007">
    <property type="protein sequence ID" value="KAK1418874.1"/>
    <property type="molecule type" value="Genomic_DNA"/>
</dbReference>
<dbReference type="InterPro" id="IPR037275">
    <property type="entry name" value="Znf_CTCHY_sf"/>
</dbReference>
<reference evidence="1" key="1">
    <citation type="journal article" date="2023" name="bioRxiv">
        <title>Improved chromosome-level genome assembly for marigold (Tagetes erecta).</title>
        <authorList>
            <person name="Jiang F."/>
            <person name="Yuan L."/>
            <person name="Wang S."/>
            <person name="Wang H."/>
            <person name="Xu D."/>
            <person name="Wang A."/>
            <person name="Fan W."/>
        </authorList>
    </citation>
    <scope>NUCLEOTIDE SEQUENCE</scope>
    <source>
        <strain evidence="1">WSJ</strain>
        <tissue evidence="1">Leaf</tissue>
    </source>
</reference>
<proteinExistence type="predicted"/>
<accession>A0AAD8KA22</accession>
<gene>
    <name evidence="1" type="ORF">QVD17_28023</name>
</gene>
<keyword evidence="2" id="KW-1185">Reference proteome</keyword>
<evidence type="ECO:0000313" key="1">
    <source>
        <dbReference type="EMBL" id="KAK1418874.1"/>
    </source>
</evidence>
<dbReference type="Proteomes" id="UP001229421">
    <property type="component" value="Unassembled WGS sequence"/>
</dbReference>
<protein>
    <submittedName>
        <fullName evidence="1">Uncharacterized protein</fullName>
    </submittedName>
</protein>
<name>A0AAD8KA22_TARER</name>
<sequence length="91" mass="10472">MAKHLDYLLIPMFAQLHLAMGFQCKILLQLAIANSFMMTGRFINASCILWLLEKGLRVEFFHCMSCNCCLGINLVDHKCKEKDGKKTYIQN</sequence>
<evidence type="ECO:0000313" key="2">
    <source>
        <dbReference type="Proteomes" id="UP001229421"/>
    </source>
</evidence>
<dbReference type="SUPFAM" id="SSF161245">
    <property type="entry name" value="Zinc hairpin stack"/>
    <property type="match status" value="1"/>
</dbReference>
<comment type="caution">
    <text evidence="1">The sequence shown here is derived from an EMBL/GenBank/DDBJ whole genome shotgun (WGS) entry which is preliminary data.</text>
</comment>
<organism evidence="1 2">
    <name type="scientific">Tagetes erecta</name>
    <name type="common">African marigold</name>
    <dbReference type="NCBI Taxonomy" id="13708"/>
    <lineage>
        <taxon>Eukaryota</taxon>
        <taxon>Viridiplantae</taxon>
        <taxon>Streptophyta</taxon>
        <taxon>Embryophyta</taxon>
        <taxon>Tracheophyta</taxon>
        <taxon>Spermatophyta</taxon>
        <taxon>Magnoliopsida</taxon>
        <taxon>eudicotyledons</taxon>
        <taxon>Gunneridae</taxon>
        <taxon>Pentapetalae</taxon>
        <taxon>asterids</taxon>
        <taxon>campanulids</taxon>
        <taxon>Asterales</taxon>
        <taxon>Asteraceae</taxon>
        <taxon>Asteroideae</taxon>
        <taxon>Heliantheae alliance</taxon>
        <taxon>Tageteae</taxon>
        <taxon>Tagetes</taxon>
    </lineage>
</organism>
<dbReference type="AlphaFoldDB" id="A0AAD8KA22"/>